<organism evidence="3 4">
    <name type="scientific">Paenibacillus forsythiae</name>
    <dbReference type="NCBI Taxonomy" id="365616"/>
    <lineage>
        <taxon>Bacteria</taxon>
        <taxon>Bacillati</taxon>
        <taxon>Bacillota</taxon>
        <taxon>Bacilli</taxon>
        <taxon>Bacillales</taxon>
        <taxon>Paenibacillaceae</taxon>
        <taxon>Paenibacillus</taxon>
    </lineage>
</organism>
<feature type="chain" id="PRO_5045528969" description="Lipoprotein" evidence="2">
    <location>
        <begin position="24"/>
        <end position="278"/>
    </location>
</feature>
<feature type="region of interest" description="Disordered" evidence="1">
    <location>
        <begin position="115"/>
        <end position="140"/>
    </location>
</feature>
<reference evidence="3 4" key="1">
    <citation type="submission" date="2023-07" db="EMBL/GenBank/DDBJ databases">
        <title>Genomic Encyclopedia of Type Strains, Phase IV (KMG-IV): sequencing the most valuable type-strain genomes for metagenomic binning, comparative biology and taxonomic classification.</title>
        <authorList>
            <person name="Goeker M."/>
        </authorList>
    </citation>
    <scope>NUCLEOTIDE SEQUENCE [LARGE SCALE GENOMIC DNA]</scope>
    <source>
        <strain evidence="3 4">T98</strain>
    </source>
</reference>
<dbReference type="Proteomes" id="UP001248709">
    <property type="component" value="Unassembled WGS sequence"/>
</dbReference>
<gene>
    <name evidence="3" type="ORF">J2Z22_001190</name>
</gene>
<evidence type="ECO:0000256" key="2">
    <source>
        <dbReference type="SAM" id="SignalP"/>
    </source>
</evidence>
<keyword evidence="4" id="KW-1185">Reference proteome</keyword>
<feature type="signal peptide" evidence="2">
    <location>
        <begin position="1"/>
        <end position="23"/>
    </location>
</feature>
<evidence type="ECO:0000313" key="4">
    <source>
        <dbReference type="Proteomes" id="UP001248709"/>
    </source>
</evidence>
<name>A0ABU3H5C2_9BACL</name>
<dbReference type="RefSeq" id="WP_025701452.1">
    <property type="nucleotide sequence ID" value="NZ_JAUSUY010000004.1"/>
</dbReference>
<dbReference type="PROSITE" id="PS51257">
    <property type="entry name" value="PROKAR_LIPOPROTEIN"/>
    <property type="match status" value="1"/>
</dbReference>
<sequence>MKRLLAKKTITLLLALSCGVAGGCGPEDGKPPGELLELALAGMTGADGVTFEGEAALRVDGKQLPETALYYGGELTNHKTLVIYNLLQGPAESRERPGDQAQQRSARPNLYSRLEKSRGQWRALSPSGDQGGSPLPGLNPIRQLEELDNMNKTVTKEAGAGGRVRLLRIELDPQQAHDQLAAELEAEMNALRTASTGGKSAGTAGRASLLEKLWNRENRELHRRLRDAEVATVYHLEVDARRNLPKSLSRQRTITFPSSGGRTRRETFVTRVDFYGYR</sequence>
<keyword evidence="2" id="KW-0732">Signal</keyword>
<dbReference type="EMBL" id="JAUSUY010000004">
    <property type="protein sequence ID" value="MDT3425671.1"/>
    <property type="molecule type" value="Genomic_DNA"/>
</dbReference>
<evidence type="ECO:0000313" key="3">
    <source>
        <dbReference type="EMBL" id="MDT3425671.1"/>
    </source>
</evidence>
<accession>A0ABU3H5C2</accession>
<proteinExistence type="predicted"/>
<evidence type="ECO:0000256" key="1">
    <source>
        <dbReference type="SAM" id="MobiDB-lite"/>
    </source>
</evidence>
<comment type="caution">
    <text evidence="3">The sequence shown here is derived from an EMBL/GenBank/DDBJ whole genome shotgun (WGS) entry which is preliminary data.</text>
</comment>
<evidence type="ECO:0008006" key="5">
    <source>
        <dbReference type="Google" id="ProtNLM"/>
    </source>
</evidence>
<protein>
    <recommendedName>
        <fullName evidence="5">Lipoprotein</fullName>
    </recommendedName>
</protein>